<feature type="domain" description="C2" evidence="3">
    <location>
        <begin position="8"/>
        <end position="42"/>
    </location>
</feature>
<gene>
    <name evidence="5" type="ORF">HFQ381_LOCUS24344</name>
    <name evidence="4" type="ORF">UJA718_LOCUS16523</name>
</gene>
<name>A0A820LUP5_9BILA</name>
<dbReference type="EMBL" id="CAJOBO010002554">
    <property type="protein sequence ID" value="CAF4457135.1"/>
    <property type="molecule type" value="Genomic_DNA"/>
</dbReference>
<dbReference type="SUPFAM" id="SSF49562">
    <property type="entry name" value="C2 domain (Calcium/lipid-binding domain, CaLB)"/>
    <property type="match status" value="1"/>
</dbReference>
<accession>A0A820LUP5</accession>
<evidence type="ECO:0000259" key="3">
    <source>
        <dbReference type="Pfam" id="PF00168"/>
    </source>
</evidence>
<dbReference type="Pfam" id="PF00168">
    <property type="entry name" value="C2"/>
    <property type="match status" value="1"/>
</dbReference>
<organism evidence="4 6">
    <name type="scientific">Rotaria socialis</name>
    <dbReference type="NCBI Taxonomy" id="392032"/>
    <lineage>
        <taxon>Eukaryota</taxon>
        <taxon>Metazoa</taxon>
        <taxon>Spiralia</taxon>
        <taxon>Gnathifera</taxon>
        <taxon>Rotifera</taxon>
        <taxon>Eurotatoria</taxon>
        <taxon>Bdelloidea</taxon>
        <taxon>Philodinida</taxon>
        <taxon>Philodinidae</taxon>
        <taxon>Rotaria</taxon>
    </lineage>
</organism>
<keyword evidence="1" id="KW-0479">Metal-binding</keyword>
<dbReference type="GO" id="GO:0005509">
    <property type="term" value="F:calcium ion binding"/>
    <property type="evidence" value="ECO:0007669"/>
    <property type="project" value="TreeGrafter"/>
</dbReference>
<sequence length="89" mass="10355">MQFRAKSNKSFVIPVQDIHSVLELTVYDEDSNKTNEFIGRIKDGEKKWMTLKDRKCLLPVKGAIEIEATLIYTNRKAVIRTFNPKEKIN</sequence>
<keyword evidence="2" id="KW-0106">Calcium</keyword>
<dbReference type="PANTHER" id="PTHR45911:SF4">
    <property type="entry name" value="MULTIPLE C2 AND TRANSMEMBRANE DOMAIN-CONTAINING PROTEIN"/>
    <property type="match status" value="1"/>
</dbReference>
<dbReference type="InterPro" id="IPR035892">
    <property type="entry name" value="C2_domain_sf"/>
</dbReference>
<dbReference type="Proteomes" id="UP000663873">
    <property type="component" value="Unassembled WGS sequence"/>
</dbReference>
<dbReference type="GO" id="GO:0030672">
    <property type="term" value="C:synaptic vesicle membrane"/>
    <property type="evidence" value="ECO:0007669"/>
    <property type="project" value="TreeGrafter"/>
</dbReference>
<reference evidence="4" key="1">
    <citation type="submission" date="2021-02" db="EMBL/GenBank/DDBJ databases">
        <authorList>
            <person name="Nowell W R."/>
        </authorList>
    </citation>
    <scope>NUCLEOTIDE SEQUENCE</scope>
</reference>
<dbReference type="AlphaFoldDB" id="A0A820LUP5"/>
<comment type="caution">
    <text evidence="4">The sequence shown here is derived from an EMBL/GenBank/DDBJ whole genome shotgun (WGS) entry which is preliminary data.</text>
</comment>
<evidence type="ECO:0000256" key="2">
    <source>
        <dbReference type="ARBA" id="ARBA00022837"/>
    </source>
</evidence>
<dbReference type="PANTHER" id="PTHR45911">
    <property type="entry name" value="C2 DOMAIN-CONTAINING PROTEIN"/>
    <property type="match status" value="1"/>
</dbReference>
<proteinExistence type="predicted"/>
<protein>
    <recommendedName>
        <fullName evidence="3">C2 domain-containing protein</fullName>
    </recommendedName>
</protein>
<dbReference type="Gene3D" id="2.60.40.150">
    <property type="entry name" value="C2 domain"/>
    <property type="match status" value="1"/>
</dbReference>
<dbReference type="Proteomes" id="UP000663851">
    <property type="component" value="Unassembled WGS sequence"/>
</dbReference>
<evidence type="ECO:0000313" key="4">
    <source>
        <dbReference type="EMBL" id="CAF4362335.1"/>
    </source>
</evidence>
<evidence type="ECO:0000313" key="6">
    <source>
        <dbReference type="Proteomes" id="UP000663873"/>
    </source>
</evidence>
<dbReference type="InterPro" id="IPR000008">
    <property type="entry name" value="C2_dom"/>
</dbReference>
<dbReference type="GO" id="GO:0046928">
    <property type="term" value="P:regulation of neurotransmitter secretion"/>
    <property type="evidence" value="ECO:0007669"/>
    <property type="project" value="TreeGrafter"/>
</dbReference>
<keyword evidence="6" id="KW-1185">Reference proteome</keyword>
<evidence type="ECO:0000256" key="1">
    <source>
        <dbReference type="ARBA" id="ARBA00022723"/>
    </source>
</evidence>
<evidence type="ECO:0000313" key="5">
    <source>
        <dbReference type="EMBL" id="CAF4457135.1"/>
    </source>
</evidence>
<dbReference type="EMBL" id="CAJOBP010002571">
    <property type="protein sequence ID" value="CAF4362335.1"/>
    <property type="molecule type" value="Genomic_DNA"/>
</dbReference>